<evidence type="ECO:0000313" key="15">
    <source>
        <dbReference type="EMBL" id="QHT05840.1"/>
    </source>
</evidence>
<dbReference type="InterPro" id="IPR020568">
    <property type="entry name" value="Ribosomal_Su5_D2-typ_SF"/>
</dbReference>
<evidence type="ECO:0000256" key="7">
    <source>
        <dbReference type="ARBA" id="ARBA00022741"/>
    </source>
</evidence>
<dbReference type="InterPro" id="IPR002205">
    <property type="entry name" value="Topo_IIA_dom_A"/>
</dbReference>
<dbReference type="InterPro" id="IPR001154">
    <property type="entry name" value="TopoII_euk"/>
</dbReference>
<dbReference type="Gene3D" id="3.90.199.10">
    <property type="entry name" value="Topoisomerase II, domain 5"/>
    <property type="match status" value="1"/>
</dbReference>
<keyword evidence="6" id="KW-0479">Metal-binding</keyword>
<proteinExistence type="inferred from homology"/>
<comment type="cofactor">
    <cofactor evidence="3">
        <name>Mg(2+)</name>
        <dbReference type="ChEBI" id="CHEBI:18420"/>
    </cofactor>
</comment>
<evidence type="ECO:0000256" key="6">
    <source>
        <dbReference type="ARBA" id="ARBA00022723"/>
    </source>
</evidence>
<keyword evidence="10" id="KW-0799">Topoisomerase</keyword>
<evidence type="ECO:0000256" key="2">
    <source>
        <dbReference type="ARBA" id="ARBA00001913"/>
    </source>
</evidence>
<evidence type="ECO:0000256" key="11">
    <source>
        <dbReference type="ARBA" id="ARBA00023125"/>
    </source>
</evidence>
<dbReference type="EC" id="5.6.2.2" evidence="5"/>
<accession>A0A6C0CPQ7</accession>
<feature type="domain" description="Toprim" evidence="13">
    <location>
        <begin position="436"/>
        <end position="554"/>
    </location>
</feature>
<dbReference type="Gene3D" id="1.10.268.10">
    <property type="entry name" value="Topoisomerase, domain 3"/>
    <property type="match status" value="1"/>
</dbReference>
<evidence type="ECO:0000256" key="3">
    <source>
        <dbReference type="ARBA" id="ARBA00001946"/>
    </source>
</evidence>
<comment type="cofactor">
    <cofactor evidence="2">
        <name>Ca(2+)</name>
        <dbReference type="ChEBI" id="CHEBI:29108"/>
    </cofactor>
</comment>
<dbReference type="InterPro" id="IPR013758">
    <property type="entry name" value="Topo_IIA_A/C_ab"/>
</dbReference>
<dbReference type="SUPFAM" id="SSF56719">
    <property type="entry name" value="Type II DNA topoisomerase"/>
    <property type="match status" value="1"/>
</dbReference>
<dbReference type="Gene3D" id="3.30.1360.40">
    <property type="match status" value="1"/>
</dbReference>
<dbReference type="Gene3D" id="3.40.50.670">
    <property type="match status" value="1"/>
</dbReference>
<dbReference type="GO" id="GO:0046872">
    <property type="term" value="F:metal ion binding"/>
    <property type="evidence" value="ECO:0007669"/>
    <property type="project" value="UniProtKB-KW"/>
</dbReference>
<dbReference type="FunFam" id="3.90.199.10:FF:000002">
    <property type="entry name" value="DNA topoisomerase 2"/>
    <property type="match status" value="1"/>
</dbReference>
<evidence type="ECO:0000256" key="1">
    <source>
        <dbReference type="ARBA" id="ARBA00000185"/>
    </source>
</evidence>
<dbReference type="GO" id="GO:0005524">
    <property type="term" value="F:ATP binding"/>
    <property type="evidence" value="ECO:0007669"/>
    <property type="project" value="UniProtKB-KW"/>
</dbReference>
<dbReference type="InterPro" id="IPR014721">
    <property type="entry name" value="Ribsml_uS5_D2-typ_fold_subgr"/>
</dbReference>
<dbReference type="SMART" id="SM00433">
    <property type="entry name" value="TOP2c"/>
    <property type="match status" value="1"/>
</dbReference>
<dbReference type="PANTHER" id="PTHR10169:SF38">
    <property type="entry name" value="DNA TOPOISOMERASE 2"/>
    <property type="match status" value="1"/>
</dbReference>
<dbReference type="AlphaFoldDB" id="A0A6C0CPQ7"/>
<evidence type="ECO:0000256" key="9">
    <source>
        <dbReference type="ARBA" id="ARBA00022842"/>
    </source>
</evidence>
<dbReference type="InterPro" id="IPR031660">
    <property type="entry name" value="TOPRIM_C"/>
</dbReference>
<keyword evidence="8" id="KW-0067">ATP-binding</keyword>
<feature type="domain" description="Topo IIA-type catalytic" evidence="14">
    <location>
        <begin position="684"/>
        <end position="1118"/>
    </location>
</feature>
<evidence type="ECO:0000256" key="8">
    <source>
        <dbReference type="ARBA" id="ARBA00022840"/>
    </source>
</evidence>
<comment type="catalytic activity">
    <reaction evidence="1">
        <text>ATP-dependent breakage, passage and rejoining of double-stranded DNA.</text>
        <dbReference type="EC" id="5.6.2.2"/>
    </reaction>
</comment>
<evidence type="ECO:0000259" key="13">
    <source>
        <dbReference type="PROSITE" id="PS50880"/>
    </source>
</evidence>
<protein>
    <recommendedName>
        <fullName evidence="5">DNA topoisomerase (ATP-hydrolyzing)</fullName>
        <ecNumber evidence="5">5.6.2.2</ecNumber>
    </recommendedName>
</protein>
<dbReference type="SUPFAM" id="SSF55874">
    <property type="entry name" value="ATPase domain of HSP90 chaperone/DNA topoisomerase II/histidine kinase"/>
    <property type="match status" value="1"/>
</dbReference>
<organism evidence="15">
    <name type="scientific">viral metagenome</name>
    <dbReference type="NCBI Taxonomy" id="1070528"/>
    <lineage>
        <taxon>unclassified sequences</taxon>
        <taxon>metagenomes</taxon>
        <taxon>organismal metagenomes</taxon>
    </lineage>
</organism>
<name>A0A6C0CPQ7_9ZZZZ</name>
<dbReference type="PANTHER" id="PTHR10169">
    <property type="entry name" value="DNA TOPOISOMERASE/GYRASE"/>
    <property type="match status" value="1"/>
</dbReference>
<evidence type="ECO:0000259" key="14">
    <source>
        <dbReference type="PROSITE" id="PS52040"/>
    </source>
</evidence>
<dbReference type="InterPro" id="IPR001241">
    <property type="entry name" value="Topo_IIA"/>
</dbReference>
<dbReference type="GO" id="GO:0000712">
    <property type="term" value="P:resolution of meiotic recombination intermediates"/>
    <property type="evidence" value="ECO:0007669"/>
    <property type="project" value="TreeGrafter"/>
</dbReference>
<dbReference type="PROSITE" id="PS50880">
    <property type="entry name" value="TOPRIM"/>
    <property type="match status" value="1"/>
</dbReference>
<dbReference type="EMBL" id="MN739460">
    <property type="protein sequence ID" value="QHT05840.1"/>
    <property type="molecule type" value="Genomic_DNA"/>
</dbReference>
<dbReference type="PROSITE" id="PS52040">
    <property type="entry name" value="TOPO_IIA"/>
    <property type="match status" value="1"/>
</dbReference>
<keyword evidence="12" id="KW-0413">Isomerase</keyword>
<dbReference type="PROSITE" id="PS00177">
    <property type="entry name" value="TOPOISOMERASE_II"/>
    <property type="match status" value="1"/>
</dbReference>
<dbReference type="FunFam" id="3.30.1490.30:FF:000001">
    <property type="entry name" value="DNA topoisomerase 2"/>
    <property type="match status" value="1"/>
</dbReference>
<evidence type="ECO:0000256" key="5">
    <source>
        <dbReference type="ARBA" id="ARBA00012895"/>
    </source>
</evidence>
<dbReference type="PRINTS" id="PR01158">
    <property type="entry name" value="TOPISMRASEII"/>
</dbReference>
<keyword evidence="9" id="KW-0460">Magnesium</keyword>
<comment type="similarity">
    <text evidence="4">Belongs to the type II topoisomerase family.</text>
</comment>
<dbReference type="SUPFAM" id="SSF54211">
    <property type="entry name" value="Ribosomal protein S5 domain 2-like"/>
    <property type="match status" value="1"/>
</dbReference>
<evidence type="ECO:0000256" key="10">
    <source>
        <dbReference type="ARBA" id="ARBA00023029"/>
    </source>
</evidence>
<dbReference type="InterPro" id="IPR013757">
    <property type="entry name" value="Topo_IIA_A_a_sf"/>
</dbReference>
<dbReference type="InterPro" id="IPR013506">
    <property type="entry name" value="Topo_IIA_bsu_dom2"/>
</dbReference>
<dbReference type="InterPro" id="IPR018522">
    <property type="entry name" value="TopoIIA_CS"/>
</dbReference>
<dbReference type="Gene3D" id="3.30.1490.30">
    <property type="match status" value="1"/>
</dbReference>
<dbReference type="InterPro" id="IPR013759">
    <property type="entry name" value="Topo_IIA_B_C"/>
</dbReference>
<dbReference type="InterPro" id="IPR036890">
    <property type="entry name" value="HATPase_C_sf"/>
</dbReference>
<dbReference type="Gene3D" id="3.30.565.10">
    <property type="entry name" value="Histidine kinase-like ATPase, C-terminal domain"/>
    <property type="match status" value="1"/>
</dbReference>
<sequence>MQNTDLAQKYQSKTARQHCLDAPDTYIGSTEAEEQETWCFDGKKMTYKKHNIVQGLFKIFDEAVVNARDHSIRLESKINEKEKNIIPVSSIQFNIDKETGEITIYNDGNGIDIAQHPETKLWIPEMIFGHLRTSTNYNKEEKKIVGGKNGFGIKLVFIYSLKASIETVDHTRGKKYCQEFKDNLSVIGKPSIRKCGKSKPYTKVTFLPDYKRFGMDNLTDDMYNLLVKRCYDIAAVTSKKVKVKLNKELIPVRTFEQYIDLYIGNKSEKKRLHEIANDRWEFAVTVSPLGEFSQVSFVNGIHTRKGGKHVEYLLNQIVKKLVTFIEKKKKVKVKPVTIKEQLMLFVKADIENPSFDSQTKEYLATPASKFGSSCTVSNKLIEKLAKMGIMDSAIALTEIKDNKAAKKTDGKKTKTIRGIPKLLDANLAGGAKSSECTLILCEGDSAKAGIVSGLSKEDRNYYGVFPLKGKLLNTRDTSQKKINDNAEIINIKKIMGLVSNKKYTNEVEVKKELRYGKILFMTDQDLDGSHIKGLCINLFHSQWPELTRLNSFLGFMNTPILKAKKGNQIKQFYNDQEYEDWKKENNNGKGWKIKYYKGLGTSTAKEFKEYFANKKFVTFKYNNETDDNAIDMVFNKNRSDDRKDWLGKYNPKETLDTNNESISLHDFTNKEMIHFSKYDCERSIPNAIDGLKTSTRKIIYAAFLRNLVNEIKVGQFGGYVSEKACYHHGEASLHKAIIGLAQEFVGSNNVNPLLPLGQFGTRLEGGSDHASERYIFTALNDITKYIFPKEDFPVLKYLDDDGTLVEPEFYVPIVPMVLINGGKGIGTGFSYEGQCYNMENIINYLKQKLNNEIVTTKIDVPYYEGFKGDVFELPEKKFLIRGKYNIVKDDTIQITELPIGTWTTSYKTYLEYLMDDKDRKGKKKKPLIKSINDMCTDAVIDFTVKFHKGVLGKLISKNIEYGCNKLEKELKLYTTKSTSNMNLFNNKQQLVRYDKVEDIIEDYYKVRIETYDKRKQYQMESLEKIVKVLSNKAKFIKEQCDDVIDLRKKKKEQVIQLLKNRNYDILDNDEEYKYLRTMSIDSVEEENYLKLMKEKEDKIKQLSILKKTTVEELWLKELDVLMDKWKKYKEARNRRVFGIKSAKKIKIKKSKK</sequence>
<dbReference type="SMART" id="SM00434">
    <property type="entry name" value="TOP4c"/>
    <property type="match status" value="1"/>
</dbReference>
<reference evidence="15" key="1">
    <citation type="journal article" date="2020" name="Nature">
        <title>Giant virus diversity and host interactions through global metagenomics.</title>
        <authorList>
            <person name="Schulz F."/>
            <person name="Roux S."/>
            <person name="Paez-Espino D."/>
            <person name="Jungbluth S."/>
            <person name="Walsh D.A."/>
            <person name="Denef V.J."/>
            <person name="McMahon K.D."/>
            <person name="Konstantinidis K.T."/>
            <person name="Eloe-Fadrosh E.A."/>
            <person name="Kyrpides N.C."/>
            <person name="Woyke T."/>
        </authorList>
    </citation>
    <scope>NUCLEOTIDE SEQUENCE</scope>
    <source>
        <strain evidence="15">GVMAG-M-3300021425-14</strain>
    </source>
</reference>
<dbReference type="FunFam" id="3.40.50.670:FF:000001">
    <property type="entry name" value="DNA topoisomerase 2"/>
    <property type="match status" value="1"/>
</dbReference>
<keyword evidence="7" id="KW-0547">Nucleotide-binding</keyword>
<evidence type="ECO:0000256" key="12">
    <source>
        <dbReference type="ARBA" id="ARBA00023235"/>
    </source>
</evidence>
<dbReference type="GO" id="GO:0005634">
    <property type="term" value="C:nucleus"/>
    <property type="evidence" value="ECO:0007669"/>
    <property type="project" value="TreeGrafter"/>
</dbReference>
<keyword evidence="11" id="KW-0238">DNA-binding</keyword>
<dbReference type="Pfam" id="PF00204">
    <property type="entry name" value="DNA_gyraseB"/>
    <property type="match status" value="1"/>
</dbReference>
<dbReference type="Pfam" id="PF00521">
    <property type="entry name" value="DNA_topoisoIV"/>
    <property type="match status" value="1"/>
</dbReference>
<dbReference type="PRINTS" id="PR00418">
    <property type="entry name" value="TPI2FAMILY"/>
</dbReference>
<dbReference type="InterPro" id="IPR006171">
    <property type="entry name" value="TOPRIM_dom"/>
</dbReference>
<dbReference type="GO" id="GO:0003677">
    <property type="term" value="F:DNA binding"/>
    <property type="evidence" value="ECO:0007669"/>
    <property type="project" value="UniProtKB-KW"/>
</dbReference>
<dbReference type="GO" id="GO:0006265">
    <property type="term" value="P:DNA topological change"/>
    <property type="evidence" value="ECO:0007669"/>
    <property type="project" value="InterPro"/>
</dbReference>
<dbReference type="InterPro" id="IPR013760">
    <property type="entry name" value="Topo_IIA-like_dom_sf"/>
</dbReference>
<dbReference type="Gene3D" id="3.30.230.10">
    <property type="match status" value="1"/>
</dbReference>
<evidence type="ECO:0000256" key="4">
    <source>
        <dbReference type="ARBA" id="ARBA00011080"/>
    </source>
</evidence>
<dbReference type="InterPro" id="IPR050634">
    <property type="entry name" value="DNA_Topoisomerase_II"/>
</dbReference>
<dbReference type="Pfam" id="PF16898">
    <property type="entry name" value="TOPRIM_C"/>
    <property type="match status" value="1"/>
</dbReference>
<dbReference type="GO" id="GO:0003918">
    <property type="term" value="F:DNA topoisomerase type II (double strand cut, ATP-hydrolyzing) activity"/>
    <property type="evidence" value="ECO:0007669"/>
    <property type="project" value="UniProtKB-EC"/>
</dbReference>
<dbReference type="GO" id="GO:0000819">
    <property type="term" value="P:sister chromatid segregation"/>
    <property type="evidence" value="ECO:0007669"/>
    <property type="project" value="TreeGrafter"/>
</dbReference>
<dbReference type="Pfam" id="PF01751">
    <property type="entry name" value="Toprim"/>
    <property type="match status" value="1"/>
</dbReference>